<evidence type="ECO:0008006" key="5">
    <source>
        <dbReference type="Google" id="ProtNLM"/>
    </source>
</evidence>
<keyword evidence="4" id="KW-1185">Reference proteome</keyword>
<feature type="chain" id="PRO_5019115832" description="Acyltransferase 3 domain-containing protein" evidence="2">
    <location>
        <begin position="23"/>
        <end position="126"/>
    </location>
</feature>
<dbReference type="OrthoDB" id="207378at2759"/>
<gene>
    <name evidence="3" type="ORF">PXEA_LOCUS3106</name>
</gene>
<dbReference type="EMBL" id="CAAALY010006905">
    <property type="protein sequence ID" value="VEL09666.1"/>
    <property type="molecule type" value="Genomic_DNA"/>
</dbReference>
<keyword evidence="2" id="KW-0732">Signal</keyword>
<reference evidence="3" key="1">
    <citation type="submission" date="2018-11" db="EMBL/GenBank/DDBJ databases">
        <authorList>
            <consortium name="Pathogen Informatics"/>
        </authorList>
    </citation>
    <scope>NUCLEOTIDE SEQUENCE</scope>
</reference>
<evidence type="ECO:0000313" key="4">
    <source>
        <dbReference type="Proteomes" id="UP000784294"/>
    </source>
</evidence>
<comment type="caution">
    <text evidence="3">The sequence shown here is derived from an EMBL/GenBank/DDBJ whole genome shotgun (WGS) entry which is preliminary data.</text>
</comment>
<dbReference type="AlphaFoldDB" id="A0A448WE84"/>
<organism evidence="3 4">
    <name type="scientific">Protopolystoma xenopodis</name>
    <dbReference type="NCBI Taxonomy" id="117903"/>
    <lineage>
        <taxon>Eukaryota</taxon>
        <taxon>Metazoa</taxon>
        <taxon>Spiralia</taxon>
        <taxon>Lophotrochozoa</taxon>
        <taxon>Platyhelminthes</taxon>
        <taxon>Monogenea</taxon>
        <taxon>Polyopisthocotylea</taxon>
        <taxon>Polystomatidea</taxon>
        <taxon>Polystomatidae</taxon>
        <taxon>Protopolystoma</taxon>
    </lineage>
</organism>
<dbReference type="Proteomes" id="UP000784294">
    <property type="component" value="Unassembled WGS sequence"/>
</dbReference>
<evidence type="ECO:0000256" key="1">
    <source>
        <dbReference type="SAM" id="MobiDB-lite"/>
    </source>
</evidence>
<accession>A0A448WE84</accession>
<feature type="signal peptide" evidence="2">
    <location>
        <begin position="1"/>
        <end position="22"/>
    </location>
</feature>
<proteinExistence type="predicted"/>
<evidence type="ECO:0000256" key="2">
    <source>
        <dbReference type="SAM" id="SignalP"/>
    </source>
</evidence>
<name>A0A448WE84_9PLAT</name>
<protein>
    <recommendedName>
        <fullName evidence="5">Acyltransferase 3 domain-containing protein</fullName>
    </recommendedName>
</protein>
<feature type="region of interest" description="Disordered" evidence="1">
    <location>
        <begin position="106"/>
        <end position="126"/>
    </location>
</feature>
<sequence length="126" mass="13695">MLSTQTRLLQVLVAFSLPFNTAKLVFPYEDATRRRNSPTRAGPRLQHPGLTSGAVGALGLGQTSAVPRHPLLFLDGVRLISISWVVMGHWFVYFLPVASKLTMLPGPSPSNRACPRPTATFPKANS</sequence>
<evidence type="ECO:0000313" key="3">
    <source>
        <dbReference type="EMBL" id="VEL09666.1"/>
    </source>
</evidence>